<evidence type="ECO:0000256" key="1">
    <source>
        <dbReference type="SAM" id="SignalP"/>
    </source>
</evidence>
<feature type="chain" id="PRO_5012379167" description="DUF3426 domain-containing protein" evidence="1">
    <location>
        <begin position="23"/>
        <end position="115"/>
    </location>
</feature>
<evidence type="ECO:0000313" key="2">
    <source>
        <dbReference type="EMBL" id="OZI16360.1"/>
    </source>
</evidence>
<evidence type="ECO:0008006" key="4">
    <source>
        <dbReference type="Google" id="ProtNLM"/>
    </source>
</evidence>
<reference evidence="3" key="1">
    <citation type="submission" date="2017-05" db="EMBL/GenBank/DDBJ databases">
        <title>Complete and WGS of Bordetella genogroups.</title>
        <authorList>
            <person name="Spilker T."/>
            <person name="Lipuma J."/>
        </authorList>
    </citation>
    <scope>NUCLEOTIDE SEQUENCE [LARGE SCALE GENOMIC DNA]</scope>
    <source>
        <strain evidence="3">AU18089</strain>
    </source>
</reference>
<proteinExistence type="predicted"/>
<dbReference type="InterPro" id="IPR047676">
    <property type="entry name" value="FxLYD_dom"/>
</dbReference>
<dbReference type="Proteomes" id="UP000216947">
    <property type="component" value="Unassembled WGS sequence"/>
</dbReference>
<name>A0A261QVH2_9BORD</name>
<dbReference type="AlphaFoldDB" id="A0A261QVH2"/>
<dbReference type="NCBIfam" id="NF038353">
    <property type="entry name" value="FxLYD_dom"/>
    <property type="match status" value="1"/>
</dbReference>
<dbReference type="EMBL" id="NEVK01000008">
    <property type="protein sequence ID" value="OZI16360.1"/>
    <property type="molecule type" value="Genomic_DNA"/>
</dbReference>
<keyword evidence="1" id="KW-0732">Signal</keyword>
<dbReference type="InterPro" id="IPR038483">
    <property type="entry name" value="YcfL-like_sf"/>
</dbReference>
<organism evidence="2 3">
    <name type="scientific">Bordetella genomosp. 7</name>
    <dbReference type="NCBI Taxonomy" id="1416805"/>
    <lineage>
        <taxon>Bacteria</taxon>
        <taxon>Pseudomonadati</taxon>
        <taxon>Pseudomonadota</taxon>
        <taxon>Betaproteobacteria</taxon>
        <taxon>Burkholderiales</taxon>
        <taxon>Alcaligenaceae</taxon>
        <taxon>Bordetella</taxon>
    </lineage>
</organism>
<gene>
    <name evidence="2" type="ORF">CAL19_16855</name>
</gene>
<comment type="caution">
    <text evidence="2">The sequence shown here is derived from an EMBL/GenBank/DDBJ whole genome shotgun (WGS) entry which is preliminary data.</text>
</comment>
<accession>A0A261QVH2</accession>
<sequence length="115" mass="12207">MQETVMKQLFACVLLAAASALAGAQSLPYGVSIDNLAATRQADGTSSISGTVVNHGDKPLNRLSVTFVLFDDQGREIGRTGATRDMPLAPGETWQLVATTPHTFSRFTALDIQAQ</sequence>
<evidence type="ECO:0000313" key="3">
    <source>
        <dbReference type="Proteomes" id="UP000216947"/>
    </source>
</evidence>
<protein>
    <recommendedName>
        <fullName evidence="4">DUF3426 domain-containing protein</fullName>
    </recommendedName>
</protein>
<keyword evidence="3" id="KW-1185">Reference proteome</keyword>
<dbReference type="Gene3D" id="2.60.40.3230">
    <property type="match status" value="1"/>
</dbReference>
<feature type="signal peptide" evidence="1">
    <location>
        <begin position="1"/>
        <end position="22"/>
    </location>
</feature>